<reference evidence="1 2" key="1">
    <citation type="journal article" date="2023" name="Arcadia Sci">
        <title>De novo assembly of a long-read Amblyomma americanum tick genome.</title>
        <authorList>
            <person name="Chou S."/>
            <person name="Poskanzer K.E."/>
            <person name="Rollins M."/>
            <person name="Thuy-Boun P.S."/>
        </authorList>
    </citation>
    <scope>NUCLEOTIDE SEQUENCE [LARGE SCALE GENOMIC DNA]</scope>
    <source>
        <strain evidence="1">F_SG_1</strain>
        <tissue evidence="1">Salivary glands</tissue>
    </source>
</reference>
<evidence type="ECO:0000313" key="2">
    <source>
        <dbReference type="Proteomes" id="UP001321473"/>
    </source>
</evidence>
<accession>A0AAQ4FIA8</accession>
<dbReference type="AlphaFoldDB" id="A0AAQ4FIA8"/>
<protein>
    <submittedName>
        <fullName evidence="1">Uncharacterized protein</fullName>
    </submittedName>
</protein>
<feature type="non-terminal residue" evidence="1">
    <location>
        <position position="1"/>
    </location>
</feature>
<comment type="caution">
    <text evidence="1">The sequence shown here is derived from an EMBL/GenBank/DDBJ whole genome shotgun (WGS) entry which is preliminary data.</text>
</comment>
<dbReference type="Proteomes" id="UP001321473">
    <property type="component" value="Unassembled WGS sequence"/>
</dbReference>
<gene>
    <name evidence="1" type="ORF">V5799_023315</name>
</gene>
<keyword evidence="2" id="KW-1185">Reference proteome</keyword>
<name>A0AAQ4FIA8_AMBAM</name>
<evidence type="ECO:0000313" key="1">
    <source>
        <dbReference type="EMBL" id="KAK8786910.1"/>
    </source>
</evidence>
<proteinExistence type="predicted"/>
<dbReference type="EMBL" id="JARKHS020002294">
    <property type="protein sequence ID" value="KAK8786910.1"/>
    <property type="molecule type" value="Genomic_DNA"/>
</dbReference>
<organism evidence="1 2">
    <name type="scientific">Amblyomma americanum</name>
    <name type="common">Lone star tick</name>
    <dbReference type="NCBI Taxonomy" id="6943"/>
    <lineage>
        <taxon>Eukaryota</taxon>
        <taxon>Metazoa</taxon>
        <taxon>Ecdysozoa</taxon>
        <taxon>Arthropoda</taxon>
        <taxon>Chelicerata</taxon>
        <taxon>Arachnida</taxon>
        <taxon>Acari</taxon>
        <taxon>Parasitiformes</taxon>
        <taxon>Ixodida</taxon>
        <taxon>Ixodoidea</taxon>
        <taxon>Ixodidae</taxon>
        <taxon>Amblyomminae</taxon>
        <taxon>Amblyomma</taxon>
    </lineage>
</organism>
<sequence length="202" mass="22639">RYWNRIKVHPCIEKVIQIKAGRNIIGDFLLSEAYSECAFLTPSFLCPSDVVFKTGRSVAVGSVHPKGLRRLMAACPNLTSLAIRDRRTSSYFLRASCPKTKLRKLQRLALNGDGRLTEMGLDKRDLQKMVDALCSLVYVAVDSLEVRLYLDHYAPHVVLGWSTCPFCAAKFPQWNAEHADLWARVHKSLQAGCGESQCNGVK</sequence>